<evidence type="ECO:0000313" key="5">
    <source>
        <dbReference type="EMBL" id="AKL95376.1"/>
    </source>
</evidence>
<comment type="similarity">
    <text evidence="1">Belongs to the GerABKA family.</text>
</comment>
<keyword evidence="4" id="KW-1133">Transmembrane helix</keyword>
<evidence type="ECO:0000256" key="1">
    <source>
        <dbReference type="ARBA" id="ARBA00005278"/>
    </source>
</evidence>
<dbReference type="GO" id="GO:0009847">
    <property type="term" value="P:spore germination"/>
    <property type="evidence" value="ECO:0007669"/>
    <property type="project" value="InterPro"/>
</dbReference>
<sequence length="512" mass="57341">MSLFNKFKKIKSSSEKNHQSNDETSKHISKKIHHNVTYLKDRFKDCSDIIFRELKRNLSTNQSAQILLVFTDGLVDSSTVNENIIKPISFYKELRKQDCINITLLQEIILTNNIKTTKKFDEIINSILSGDTVLLIDGSDEALLLSTRGWESRAVEESSVESVIRGSKEGFIEDIRTNTAMIRRKLKDPNLKIKDLKVGSRSKTSVAVMFVEDIVNKEVLQYALEKLEIINIDGIFDSGYIEQFLEDSTFSIFPQIQVTERPDKVCGNLLEGRVAILVDGTPDALIFPVGLVQFLQSPEDYYERFIFANIVRFIRFIGFIIATTFPAIYVAVTTFHQDLLPADFVLDIAKSRIEVPFPPIVEALLMEGTIELLREASARLPSRIGQTIGIVGALVIGDAAVRAGIISPVMVIVVAITAIGSYIFPHFSTSYSVRFIRLPMLIMAATFGAFGIVITWAWIIAHMCKLNSFGYPFLAPFAPINMKDMKDAALRVPIGGFVSRPTPASSNNKKRK</sequence>
<accession>A0A0D8IFP1</accession>
<feature type="compositionally biased region" description="Basic residues" evidence="3">
    <location>
        <begin position="1"/>
        <end position="11"/>
    </location>
</feature>
<dbReference type="PANTHER" id="PTHR22550:SF5">
    <property type="entry name" value="LEUCINE ZIPPER PROTEIN 4"/>
    <property type="match status" value="1"/>
</dbReference>
<reference evidence="5 6" key="1">
    <citation type="submission" date="2014-10" db="EMBL/GenBank/DDBJ databases">
        <title>Genome sequence of Clostridium aceticum DSM 1496.</title>
        <authorList>
            <person name="Poehlein A."/>
            <person name="Schiel-Bengelsdorf B."/>
            <person name="Gottschalk G."/>
            <person name="Duerre P."/>
            <person name="Daniel R."/>
        </authorList>
    </citation>
    <scope>NUCLEOTIDE SEQUENCE [LARGE SCALE GENOMIC DNA]</scope>
    <source>
        <strain evidence="5 6">DSM 1496</strain>
    </source>
</reference>
<organism evidence="5 6">
    <name type="scientific">Clostridium aceticum</name>
    <dbReference type="NCBI Taxonomy" id="84022"/>
    <lineage>
        <taxon>Bacteria</taxon>
        <taxon>Bacillati</taxon>
        <taxon>Bacillota</taxon>
        <taxon>Clostridia</taxon>
        <taxon>Eubacteriales</taxon>
        <taxon>Clostridiaceae</taxon>
        <taxon>Clostridium</taxon>
    </lineage>
</organism>
<dbReference type="KEGG" id="cace:CACET_c19280"/>
<feature type="transmembrane region" description="Helical" evidence="4">
    <location>
        <begin position="313"/>
        <end position="332"/>
    </location>
</feature>
<dbReference type="Pfam" id="PF03323">
    <property type="entry name" value="GerA"/>
    <property type="match status" value="1"/>
</dbReference>
<dbReference type="GO" id="GO:0016020">
    <property type="term" value="C:membrane"/>
    <property type="evidence" value="ECO:0007669"/>
    <property type="project" value="InterPro"/>
</dbReference>
<dbReference type="RefSeq" id="WP_044822897.1">
    <property type="nucleotide sequence ID" value="NZ_CP009687.1"/>
</dbReference>
<dbReference type="PANTHER" id="PTHR22550">
    <property type="entry name" value="SPORE GERMINATION PROTEIN"/>
    <property type="match status" value="1"/>
</dbReference>
<dbReference type="InterPro" id="IPR050768">
    <property type="entry name" value="UPF0353/GerABKA_families"/>
</dbReference>
<dbReference type="InterPro" id="IPR004995">
    <property type="entry name" value="Spore_Ger"/>
</dbReference>
<dbReference type="EMBL" id="CP009687">
    <property type="protein sequence ID" value="AKL95376.1"/>
    <property type="molecule type" value="Genomic_DNA"/>
</dbReference>
<dbReference type="PATRIC" id="fig|84022.5.peg.47"/>
<keyword evidence="4" id="KW-0812">Transmembrane</keyword>
<protein>
    <submittedName>
        <fullName evidence="5">Spore germination protein KA</fullName>
    </submittedName>
</protein>
<dbReference type="PIRSF" id="PIRSF005690">
    <property type="entry name" value="GerBA"/>
    <property type="match status" value="1"/>
</dbReference>
<proteinExistence type="inferred from homology"/>
<dbReference type="STRING" id="84022.CACET_c19280"/>
<dbReference type="OrthoDB" id="9772630at2"/>
<gene>
    <name evidence="5" type="primary">gerKA4</name>
    <name evidence="5" type="ORF">CACET_c19280</name>
</gene>
<dbReference type="Proteomes" id="UP000035704">
    <property type="component" value="Chromosome"/>
</dbReference>
<feature type="transmembrane region" description="Helical" evidence="4">
    <location>
        <begin position="405"/>
        <end position="424"/>
    </location>
</feature>
<evidence type="ECO:0000313" key="6">
    <source>
        <dbReference type="Proteomes" id="UP000035704"/>
    </source>
</evidence>
<evidence type="ECO:0000256" key="3">
    <source>
        <dbReference type="SAM" id="MobiDB-lite"/>
    </source>
</evidence>
<dbReference type="AlphaFoldDB" id="A0A0D8IFP1"/>
<keyword evidence="2 4" id="KW-0472">Membrane</keyword>
<name>A0A0D8IFP1_9CLOT</name>
<feature type="region of interest" description="Disordered" evidence="3">
    <location>
        <begin position="1"/>
        <end position="27"/>
    </location>
</feature>
<feature type="compositionally biased region" description="Basic and acidic residues" evidence="3">
    <location>
        <begin position="12"/>
        <end position="26"/>
    </location>
</feature>
<keyword evidence="6" id="KW-1185">Reference proteome</keyword>
<evidence type="ECO:0000256" key="2">
    <source>
        <dbReference type="ARBA" id="ARBA00023136"/>
    </source>
</evidence>
<feature type="transmembrane region" description="Helical" evidence="4">
    <location>
        <begin position="436"/>
        <end position="459"/>
    </location>
</feature>
<evidence type="ECO:0000256" key="4">
    <source>
        <dbReference type="SAM" id="Phobius"/>
    </source>
</evidence>